<evidence type="ECO:0000256" key="8">
    <source>
        <dbReference type="ARBA" id="ARBA00022840"/>
    </source>
</evidence>
<name>A0A8T0BRK3_SILME</name>
<dbReference type="AlphaFoldDB" id="A0A8T0BRK3"/>
<dbReference type="GO" id="GO:0005524">
    <property type="term" value="F:ATP binding"/>
    <property type="evidence" value="ECO:0007669"/>
    <property type="project" value="UniProtKB-KW"/>
</dbReference>
<comment type="caution">
    <text evidence="12">The sequence shown here is derived from an EMBL/GenBank/DDBJ whole genome shotgun (WGS) entry which is preliminary data.</text>
</comment>
<dbReference type="GO" id="GO:0043657">
    <property type="term" value="C:host cell"/>
    <property type="evidence" value="ECO:0007669"/>
    <property type="project" value="UniProtKB-SubCell"/>
</dbReference>
<dbReference type="GO" id="GO:0004674">
    <property type="term" value="F:protein serine/threonine kinase activity"/>
    <property type="evidence" value="ECO:0007669"/>
    <property type="project" value="UniProtKB-KW"/>
</dbReference>
<evidence type="ECO:0000256" key="7">
    <source>
        <dbReference type="ARBA" id="ARBA00022777"/>
    </source>
</evidence>
<dbReference type="InterPro" id="IPR011009">
    <property type="entry name" value="Kinase-like_dom_sf"/>
</dbReference>
<evidence type="ECO:0000256" key="2">
    <source>
        <dbReference type="ARBA" id="ARBA00005505"/>
    </source>
</evidence>
<gene>
    <name evidence="12" type="ORF">HF521_016589</name>
</gene>
<evidence type="ECO:0000313" key="12">
    <source>
        <dbReference type="EMBL" id="KAF7709739.1"/>
    </source>
</evidence>
<dbReference type="InterPro" id="IPR051138">
    <property type="entry name" value="PIM_Ser/Thr_kinase"/>
</dbReference>
<reference evidence="12" key="1">
    <citation type="submission" date="2020-08" db="EMBL/GenBank/DDBJ databases">
        <title>Chromosome-level assembly of Southern catfish (Silurus meridionalis) provides insights into visual adaptation to the nocturnal and benthic lifestyles.</title>
        <authorList>
            <person name="Zhang Y."/>
            <person name="Wang D."/>
            <person name="Peng Z."/>
        </authorList>
    </citation>
    <scope>NUCLEOTIDE SEQUENCE</scope>
    <source>
        <strain evidence="12">SWU-2019-XX</strain>
        <tissue evidence="12">Muscle</tissue>
    </source>
</reference>
<comment type="catalytic activity">
    <reaction evidence="9">
        <text>L-threonyl-[protein] + ATP = O-phospho-L-threonyl-[protein] + ADP + H(+)</text>
        <dbReference type="Rhea" id="RHEA:46608"/>
        <dbReference type="Rhea" id="RHEA-COMP:11060"/>
        <dbReference type="Rhea" id="RHEA-COMP:11605"/>
        <dbReference type="ChEBI" id="CHEBI:15378"/>
        <dbReference type="ChEBI" id="CHEBI:30013"/>
        <dbReference type="ChEBI" id="CHEBI:30616"/>
        <dbReference type="ChEBI" id="CHEBI:61977"/>
        <dbReference type="ChEBI" id="CHEBI:456216"/>
        <dbReference type="EC" id="2.7.11.1"/>
    </reaction>
</comment>
<proteinExistence type="inferred from homology"/>
<evidence type="ECO:0000256" key="9">
    <source>
        <dbReference type="ARBA" id="ARBA00047899"/>
    </source>
</evidence>
<dbReference type="SUPFAM" id="SSF56112">
    <property type="entry name" value="Protein kinase-like (PK-like)"/>
    <property type="match status" value="1"/>
</dbReference>
<comment type="subcellular location">
    <subcellularLocation>
        <location evidence="1">Host cell</location>
    </subcellularLocation>
</comment>
<evidence type="ECO:0000256" key="10">
    <source>
        <dbReference type="ARBA" id="ARBA00048679"/>
    </source>
</evidence>
<keyword evidence="13" id="KW-1185">Reference proteome</keyword>
<dbReference type="GO" id="GO:0005737">
    <property type="term" value="C:cytoplasm"/>
    <property type="evidence" value="ECO:0007669"/>
    <property type="project" value="TreeGrafter"/>
</dbReference>
<evidence type="ECO:0000259" key="11">
    <source>
        <dbReference type="PROSITE" id="PS50011"/>
    </source>
</evidence>
<keyword evidence="5" id="KW-0808">Transferase</keyword>
<keyword evidence="7" id="KW-0418">Kinase</keyword>
<organism evidence="12 13">
    <name type="scientific">Silurus meridionalis</name>
    <name type="common">Southern catfish</name>
    <name type="synonym">Silurus soldatovi meridionalis</name>
    <dbReference type="NCBI Taxonomy" id="175797"/>
    <lineage>
        <taxon>Eukaryota</taxon>
        <taxon>Metazoa</taxon>
        <taxon>Chordata</taxon>
        <taxon>Craniata</taxon>
        <taxon>Vertebrata</taxon>
        <taxon>Euteleostomi</taxon>
        <taxon>Actinopterygii</taxon>
        <taxon>Neopterygii</taxon>
        <taxon>Teleostei</taxon>
        <taxon>Ostariophysi</taxon>
        <taxon>Siluriformes</taxon>
        <taxon>Siluridae</taxon>
        <taxon>Silurus</taxon>
    </lineage>
</organism>
<evidence type="ECO:0000256" key="5">
    <source>
        <dbReference type="ARBA" id="ARBA00022679"/>
    </source>
</evidence>
<dbReference type="EMBL" id="JABFDY010000003">
    <property type="protein sequence ID" value="KAF7709739.1"/>
    <property type="molecule type" value="Genomic_DNA"/>
</dbReference>
<protein>
    <recommendedName>
        <fullName evidence="3">non-specific serine/threonine protein kinase</fullName>
        <ecNumber evidence="3">2.7.11.1</ecNumber>
    </recommendedName>
</protein>
<evidence type="ECO:0000313" key="13">
    <source>
        <dbReference type="Proteomes" id="UP000606274"/>
    </source>
</evidence>
<evidence type="ECO:0000256" key="3">
    <source>
        <dbReference type="ARBA" id="ARBA00012513"/>
    </source>
</evidence>
<comment type="similarity">
    <text evidence="2">Belongs to the protein kinase superfamily. CAMK Ser/Thr protein kinase family. PIM subfamily.</text>
</comment>
<dbReference type="Gene3D" id="1.10.510.10">
    <property type="entry name" value="Transferase(Phosphotransferase) domain 1"/>
    <property type="match status" value="1"/>
</dbReference>
<evidence type="ECO:0000256" key="6">
    <source>
        <dbReference type="ARBA" id="ARBA00022741"/>
    </source>
</evidence>
<dbReference type="Pfam" id="PF00069">
    <property type="entry name" value="Pkinase"/>
    <property type="match status" value="1"/>
</dbReference>
<sequence>MWRRQGRESSNQYQHSGCEAGCGDLLKDTPYTRYAGTWAFCPPEWICEGQYLGCPATVWSLGILLFNLVCRDLPLHTENDNVYQNLHLVSGLSGGCHDLIWWCLEQDPFSRPTFEEILSHECFMGLPKSNNHKIWKQPSGDEFSSLQKNHILLPTQKKQRLLHP</sequence>
<feature type="domain" description="Protein kinase" evidence="11">
    <location>
        <begin position="1"/>
        <end position="123"/>
    </location>
</feature>
<dbReference type="Proteomes" id="UP000606274">
    <property type="component" value="Unassembled WGS sequence"/>
</dbReference>
<dbReference type="PANTHER" id="PTHR22984:SF25">
    <property type="entry name" value="PROTEIN KINASE DOMAIN-CONTAINING PROTEIN"/>
    <property type="match status" value="1"/>
</dbReference>
<comment type="catalytic activity">
    <reaction evidence="10">
        <text>L-seryl-[protein] + ATP = O-phospho-L-seryl-[protein] + ADP + H(+)</text>
        <dbReference type="Rhea" id="RHEA:17989"/>
        <dbReference type="Rhea" id="RHEA-COMP:9863"/>
        <dbReference type="Rhea" id="RHEA-COMP:11604"/>
        <dbReference type="ChEBI" id="CHEBI:15378"/>
        <dbReference type="ChEBI" id="CHEBI:29999"/>
        <dbReference type="ChEBI" id="CHEBI:30616"/>
        <dbReference type="ChEBI" id="CHEBI:83421"/>
        <dbReference type="ChEBI" id="CHEBI:456216"/>
        <dbReference type="EC" id="2.7.11.1"/>
    </reaction>
</comment>
<keyword evidence="6" id="KW-0547">Nucleotide-binding</keyword>
<dbReference type="InterPro" id="IPR000719">
    <property type="entry name" value="Prot_kinase_dom"/>
</dbReference>
<evidence type="ECO:0000256" key="4">
    <source>
        <dbReference type="ARBA" id="ARBA00022527"/>
    </source>
</evidence>
<evidence type="ECO:0000256" key="1">
    <source>
        <dbReference type="ARBA" id="ARBA00004340"/>
    </source>
</evidence>
<dbReference type="PROSITE" id="PS50011">
    <property type="entry name" value="PROTEIN_KINASE_DOM"/>
    <property type="match status" value="1"/>
</dbReference>
<keyword evidence="8" id="KW-0067">ATP-binding</keyword>
<accession>A0A8T0BRK3</accession>
<keyword evidence="4" id="KW-0723">Serine/threonine-protein kinase</keyword>
<dbReference type="EC" id="2.7.11.1" evidence="3"/>
<dbReference type="PANTHER" id="PTHR22984">
    <property type="entry name" value="SERINE/THREONINE-PROTEIN KINASE PIM"/>
    <property type="match status" value="1"/>
</dbReference>